<organism evidence="2 3">
    <name type="scientific">Colletotrichum tanaceti</name>
    <dbReference type="NCBI Taxonomy" id="1306861"/>
    <lineage>
        <taxon>Eukaryota</taxon>
        <taxon>Fungi</taxon>
        <taxon>Dikarya</taxon>
        <taxon>Ascomycota</taxon>
        <taxon>Pezizomycotina</taxon>
        <taxon>Sordariomycetes</taxon>
        <taxon>Hypocreomycetidae</taxon>
        <taxon>Glomerellales</taxon>
        <taxon>Glomerellaceae</taxon>
        <taxon>Colletotrichum</taxon>
        <taxon>Colletotrichum destructivum species complex</taxon>
    </lineage>
</organism>
<feature type="compositionally biased region" description="Basic residues" evidence="1">
    <location>
        <begin position="98"/>
        <end position="114"/>
    </location>
</feature>
<protein>
    <submittedName>
        <fullName evidence="2">Uncharacterized protein</fullName>
    </submittedName>
</protein>
<dbReference type="AlphaFoldDB" id="A0A4U6X7A6"/>
<gene>
    <name evidence="2" type="ORF">CTA1_840</name>
</gene>
<dbReference type="Proteomes" id="UP000310108">
    <property type="component" value="Unassembled WGS sequence"/>
</dbReference>
<sequence length="237" mass="26958">MDFALGPNTRMSATTSYPRSRKPRSSTGDRTDGRTVAQFLSQESEEHCKAALWRRDMLGCGRSEPAQRQFSCCSSRSKGGGRWFDPDDRRCRGLVPRNPRHFHQGHVPRKRRYPSPRTTGLEHRNSSMSQPQHKSSAGSLGRWTTCALYCIWSPLQFVYLYYYEGLQSWKGTESMTQFGLGATHPKAVLNIGLTGQGSKYLLVNALLANTRQVIMSRLYFNCNALYTSLCMAIEWDR</sequence>
<evidence type="ECO:0000313" key="2">
    <source>
        <dbReference type="EMBL" id="TKW51004.1"/>
    </source>
</evidence>
<feature type="region of interest" description="Disordered" evidence="1">
    <location>
        <begin position="95"/>
        <end position="138"/>
    </location>
</feature>
<reference evidence="2 3" key="1">
    <citation type="journal article" date="2019" name="PLoS ONE">
        <title>Comparative genome analysis indicates high evolutionary potential of pathogenicity genes in Colletotrichum tanaceti.</title>
        <authorList>
            <person name="Lelwala R.V."/>
            <person name="Korhonen P.K."/>
            <person name="Young N.D."/>
            <person name="Scott J.B."/>
            <person name="Ades P.A."/>
            <person name="Gasser R.B."/>
            <person name="Taylor P.W.J."/>
        </authorList>
    </citation>
    <scope>NUCLEOTIDE SEQUENCE [LARGE SCALE GENOMIC DNA]</scope>
    <source>
        <strain evidence="2">BRIP57314</strain>
    </source>
</reference>
<name>A0A4U6X7A6_9PEZI</name>
<proteinExistence type="predicted"/>
<feature type="compositionally biased region" description="Polar residues" evidence="1">
    <location>
        <begin position="126"/>
        <end position="138"/>
    </location>
</feature>
<feature type="compositionally biased region" description="Polar residues" evidence="1">
    <location>
        <begin position="9"/>
        <end position="18"/>
    </location>
</feature>
<dbReference type="EMBL" id="PJEX01000343">
    <property type="protein sequence ID" value="TKW51004.1"/>
    <property type="molecule type" value="Genomic_DNA"/>
</dbReference>
<accession>A0A4U6X7A6</accession>
<dbReference type="OrthoDB" id="5429634at2759"/>
<comment type="caution">
    <text evidence="2">The sequence shown here is derived from an EMBL/GenBank/DDBJ whole genome shotgun (WGS) entry which is preliminary data.</text>
</comment>
<feature type="region of interest" description="Disordered" evidence="1">
    <location>
        <begin position="1"/>
        <end position="33"/>
    </location>
</feature>
<evidence type="ECO:0000256" key="1">
    <source>
        <dbReference type="SAM" id="MobiDB-lite"/>
    </source>
</evidence>
<keyword evidence="3" id="KW-1185">Reference proteome</keyword>
<dbReference type="STRING" id="1306861.A0A4U6X7A6"/>
<evidence type="ECO:0000313" key="3">
    <source>
        <dbReference type="Proteomes" id="UP000310108"/>
    </source>
</evidence>